<dbReference type="Gene3D" id="3.30.160.430">
    <property type="match status" value="1"/>
</dbReference>
<keyword evidence="7 10" id="KW-0539">Nucleus</keyword>
<keyword evidence="4 10" id="KW-0498">Mitosis</keyword>
<keyword evidence="8 10" id="KW-0131">Cell cycle</keyword>
<keyword evidence="6 11" id="KW-0175">Coiled coil</keyword>
<evidence type="ECO:0000256" key="6">
    <source>
        <dbReference type="ARBA" id="ARBA00023054"/>
    </source>
</evidence>
<dbReference type="InterPro" id="IPR038066">
    <property type="entry name" value="Spc24_Fungi_globular_sf"/>
</dbReference>
<gene>
    <name evidence="12" type="ORF">CYBJADRAFT_100451</name>
</gene>
<dbReference type="GO" id="GO:0005634">
    <property type="term" value="C:nucleus"/>
    <property type="evidence" value="ECO:0007669"/>
    <property type="project" value="UniProtKB-SubCell"/>
</dbReference>
<evidence type="ECO:0000256" key="7">
    <source>
        <dbReference type="ARBA" id="ARBA00023242"/>
    </source>
</evidence>
<evidence type="ECO:0000256" key="8">
    <source>
        <dbReference type="ARBA" id="ARBA00023306"/>
    </source>
</evidence>
<dbReference type="OMA" id="LKLMVYR"/>
<feature type="coiled-coil region" evidence="11">
    <location>
        <begin position="115"/>
        <end position="189"/>
    </location>
</feature>
<dbReference type="CDD" id="cd11565">
    <property type="entry name" value="RWD_Spc24"/>
    <property type="match status" value="1"/>
</dbReference>
<dbReference type="PANTHER" id="PTHR22142">
    <property type="match status" value="1"/>
</dbReference>
<evidence type="ECO:0000256" key="5">
    <source>
        <dbReference type="ARBA" id="ARBA00022838"/>
    </source>
</evidence>
<sequence length="259" mass="30100">MLCHLGFERNLMVFIIGAPRLSVLGDIPFWEFQDIFTCCCQKVNKQLQTHLFTSLSYLELSLSIRVTMVLQDPAGLLRQTLEGCDIQSDLDTIDRIAASLRVLQSERDQRIHTEQRELQLMSEKLSQQLQTLENTESSKMRNDMKKKIKENQSSELELNKTLKEVTSNKQELSTTLSSLVDELSSLEKQIEDLDFVDDIEDKDAIVLKLMVYRKLGLKIDMKSSAMIIYNKEKNLTDFLNYGDEKYSSYFISNYIWDRL</sequence>
<reference evidence="12 13" key="1">
    <citation type="journal article" date="2016" name="Proc. Natl. Acad. Sci. U.S.A.">
        <title>Comparative genomics of biotechnologically important yeasts.</title>
        <authorList>
            <person name="Riley R."/>
            <person name="Haridas S."/>
            <person name="Wolfe K.H."/>
            <person name="Lopes M.R."/>
            <person name="Hittinger C.T."/>
            <person name="Goeker M."/>
            <person name="Salamov A.A."/>
            <person name="Wisecaver J.H."/>
            <person name="Long T.M."/>
            <person name="Calvey C.H."/>
            <person name="Aerts A.L."/>
            <person name="Barry K.W."/>
            <person name="Choi C."/>
            <person name="Clum A."/>
            <person name="Coughlan A.Y."/>
            <person name="Deshpande S."/>
            <person name="Douglass A.P."/>
            <person name="Hanson S.J."/>
            <person name="Klenk H.-P."/>
            <person name="LaButti K.M."/>
            <person name="Lapidus A."/>
            <person name="Lindquist E.A."/>
            <person name="Lipzen A.M."/>
            <person name="Meier-Kolthoff J.P."/>
            <person name="Ohm R.A."/>
            <person name="Otillar R.P."/>
            <person name="Pangilinan J.L."/>
            <person name="Peng Y."/>
            <person name="Rokas A."/>
            <person name="Rosa C.A."/>
            <person name="Scheuner C."/>
            <person name="Sibirny A.A."/>
            <person name="Slot J.C."/>
            <person name="Stielow J.B."/>
            <person name="Sun H."/>
            <person name="Kurtzman C.P."/>
            <person name="Blackwell M."/>
            <person name="Grigoriev I.V."/>
            <person name="Jeffries T.W."/>
        </authorList>
    </citation>
    <scope>NUCLEOTIDE SEQUENCE [LARGE SCALE GENOMIC DNA]</scope>
    <source>
        <strain evidence="13">ATCC 18201 / CBS 1600 / BCRC 20928 / JCM 3617 / NBRC 0987 / NRRL Y-1542</strain>
    </source>
</reference>
<proteinExistence type="inferred from homology"/>
<comment type="subunit">
    <text evidence="10">Component of the NDC80 complex.</text>
</comment>
<dbReference type="InterPro" id="IPR013252">
    <property type="entry name" value="Ndc80_Spc24"/>
</dbReference>
<name>A0A1E4RZR6_CYBJN</name>
<dbReference type="GO" id="GO:0031262">
    <property type="term" value="C:Ndc80 complex"/>
    <property type="evidence" value="ECO:0007669"/>
    <property type="project" value="TreeGrafter"/>
</dbReference>
<accession>A0A1E4RZR6</accession>
<evidence type="ECO:0000256" key="1">
    <source>
        <dbReference type="ARBA" id="ARBA00007804"/>
    </source>
</evidence>
<evidence type="ECO:0000256" key="9">
    <source>
        <dbReference type="ARBA" id="ARBA00023328"/>
    </source>
</evidence>
<dbReference type="AlphaFoldDB" id="A0A1E4RZR6"/>
<dbReference type="OrthoDB" id="3344830at2759"/>
<dbReference type="RefSeq" id="XP_020069775.1">
    <property type="nucleotide sequence ID" value="XM_020212022.1"/>
</dbReference>
<evidence type="ECO:0000256" key="3">
    <source>
        <dbReference type="ARBA" id="ARBA00022618"/>
    </source>
</evidence>
<comment type="subcellular location">
    <subcellularLocation>
        <location evidence="10">Nucleus</location>
    </subcellularLocation>
    <subcellularLocation>
        <location evidence="10">Chromosome</location>
        <location evidence="10">Centromere</location>
        <location evidence="10">Kinetochore</location>
    </subcellularLocation>
</comment>
<dbReference type="Proteomes" id="UP000094389">
    <property type="component" value="Unassembled WGS sequence"/>
</dbReference>
<organism evidence="12 13">
    <name type="scientific">Cyberlindnera jadinii (strain ATCC 18201 / CBS 1600 / BCRC 20928 / JCM 3617 / NBRC 0987 / NRRL Y-1542)</name>
    <name type="common">Torula yeast</name>
    <name type="synonym">Candida utilis</name>
    <dbReference type="NCBI Taxonomy" id="983966"/>
    <lineage>
        <taxon>Eukaryota</taxon>
        <taxon>Fungi</taxon>
        <taxon>Dikarya</taxon>
        <taxon>Ascomycota</taxon>
        <taxon>Saccharomycotina</taxon>
        <taxon>Saccharomycetes</taxon>
        <taxon>Phaffomycetales</taxon>
        <taxon>Phaffomycetaceae</taxon>
        <taxon>Cyberlindnera</taxon>
    </lineage>
</organism>
<dbReference type="SUPFAM" id="SSF143026">
    <property type="entry name" value="Kinetochore globular domain"/>
    <property type="match status" value="1"/>
</dbReference>
<dbReference type="Pfam" id="PF08286">
    <property type="entry name" value="Spc24"/>
    <property type="match status" value="1"/>
</dbReference>
<dbReference type="GeneID" id="30986418"/>
<dbReference type="STRING" id="983966.A0A1E4RZR6"/>
<keyword evidence="3 10" id="KW-0132">Cell division</keyword>
<dbReference type="GO" id="GO:0008017">
    <property type="term" value="F:microtubule binding"/>
    <property type="evidence" value="ECO:0007669"/>
    <property type="project" value="TreeGrafter"/>
</dbReference>
<keyword evidence="2 10" id="KW-0158">Chromosome</keyword>
<protein>
    <recommendedName>
        <fullName evidence="10">Kinetochore protein Spc24</fullName>
    </recommendedName>
</protein>
<comment type="function">
    <text evidence="10">Acts as a component of the essential kinetochore-associated NDC80 complex, which is required for chromosome segregation and spindle checkpoint activity.</text>
</comment>
<dbReference type="GO" id="GO:0007059">
    <property type="term" value="P:chromosome segregation"/>
    <property type="evidence" value="ECO:0007669"/>
    <property type="project" value="TreeGrafter"/>
</dbReference>
<dbReference type="GO" id="GO:0051301">
    <property type="term" value="P:cell division"/>
    <property type="evidence" value="ECO:0007669"/>
    <property type="project" value="UniProtKB-UniRule"/>
</dbReference>
<comment type="similarity">
    <text evidence="1 10">Belongs to the SPC24 family.</text>
</comment>
<keyword evidence="13" id="KW-1185">Reference proteome</keyword>
<evidence type="ECO:0000313" key="12">
    <source>
        <dbReference type="EMBL" id="ODV72736.1"/>
    </source>
</evidence>
<keyword evidence="5 10" id="KW-0995">Kinetochore</keyword>
<keyword evidence="9 10" id="KW-0137">Centromere</keyword>
<dbReference type="EMBL" id="KV453933">
    <property type="protein sequence ID" value="ODV72736.1"/>
    <property type="molecule type" value="Genomic_DNA"/>
</dbReference>
<evidence type="ECO:0000256" key="2">
    <source>
        <dbReference type="ARBA" id="ARBA00022454"/>
    </source>
</evidence>
<evidence type="ECO:0000256" key="11">
    <source>
        <dbReference type="SAM" id="Coils"/>
    </source>
</evidence>
<dbReference type="PANTHER" id="PTHR22142:SF2">
    <property type="entry name" value="KINETOCHORE PROTEIN SPC24"/>
    <property type="match status" value="1"/>
</dbReference>
<evidence type="ECO:0000313" key="13">
    <source>
        <dbReference type="Proteomes" id="UP000094389"/>
    </source>
</evidence>
<evidence type="ECO:0000256" key="10">
    <source>
        <dbReference type="RuleBase" id="RU368011"/>
    </source>
</evidence>
<evidence type="ECO:0000256" key="4">
    <source>
        <dbReference type="ARBA" id="ARBA00022776"/>
    </source>
</evidence>